<sequence>MMKLQNIKAILGVAFFTTSAWLSIQLTQAAPPDPVAGKAKAAMCFACHGENGIGSSPEIPNLAAQPALSITYQLIQYRGQQRKGSGMDGIAQALSDQDMRDIAAYYSALPPPPAKSGNAQLIEQGKQIASAQFCNSCHGAQFQGQKHIARLAGQSETYLITQLKNIRSGERVDMDGTMGSAAKGLSDEDIKALAAYAAALN</sequence>
<feature type="binding site" description="axial binding residue" evidence="9">
    <location>
        <position position="178"/>
    </location>
    <ligand>
        <name>heme c</name>
        <dbReference type="ChEBI" id="CHEBI:61717"/>
        <label>2</label>
    </ligand>
    <ligandPart>
        <name>Fe</name>
        <dbReference type="ChEBI" id="CHEBI:18248"/>
    </ligandPart>
</feature>
<feature type="domain" description="Cytochrome c" evidence="11">
    <location>
        <begin position="32"/>
        <end position="110"/>
    </location>
</feature>
<evidence type="ECO:0000256" key="7">
    <source>
        <dbReference type="ARBA" id="ARBA00023004"/>
    </source>
</evidence>
<feature type="binding site" description="covalent" evidence="8">
    <location>
        <position position="137"/>
    </location>
    <ligand>
        <name>heme c</name>
        <dbReference type="ChEBI" id="CHEBI:61717"/>
        <label>2</label>
    </ligand>
</feature>
<evidence type="ECO:0000256" key="6">
    <source>
        <dbReference type="ARBA" id="ARBA00022982"/>
    </source>
</evidence>
<comment type="caution">
    <text evidence="12">The sequence shown here is derived from an EMBL/GenBank/DDBJ whole genome shotgun (WGS) entry which is preliminary data.</text>
</comment>
<dbReference type="InterPro" id="IPR036909">
    <property type="entry name" value="Cyt_c-like_dom_sf"/>
</dbReference>
<evidence type="ECO:0000256" key="2">
    <source>
        <dbReference type="ARBA" id="ARBA00022448"/>
    </source>
</evidence>
<proteinExistence type="predicted"/>
<dbReference type="PANTHER" id="PTHR33751:SF9">
    <property type="entry name" value="CYTOCHROME C4"/>
    <property type="match status" value="1"/>
</dbReference>
<keyword evidence="2" id="KW-0813">Transport</keyword>
<dbReference type="Pfam" id="PF00034">
    <property type="entry name" value="Cytochrom_C"/>
    <property type="match status" value="2"/>
</dbReference>
<evidence type="ECO:0000256" key="3">
    <source>
        <dbReference type="ARBA" id="ARBA00022617"/>
    </source>
</evidence>
<feature type="binding site" description="axial binding residue" evidence="9">
    <location>
        <position position="87"/>
    </location>
    <ligand>
        <name>heme c</name>
        <dbReference type="ChEBI" id="CHEBI:61717"/>
        <label>1</label>
    </ligand>
    <ligandPart>
        <name>Fe</name>
        <dbReference type="ChEBI" id="CHEBI:18248"/>
    </ligandPart>
</feature>
<feature type="binding site" description="covalent" evidence="8">
    <location>
        <position position="44"/>
    </location>
    <ligand>
        <name>heme c</name>
        <dbReference type="ChEBI" id="CHEBI:61717"/>
        <label>1</label>
    </ligand>
</feature>
<evidence type="ECO:0000259" key="11">
    <source>
        <dbReference type="PROSITE" id="PS51007"/>
    </source>
</evidence>
<dbReference type="EMBL" id="JAANEY010000001">
    <property type="protein sequence ID" value="MBT8552025.1"/>
    <property type="molecule type" value="Genomic_DNA"/>
</dbReference>
<dbReference type="InterPro" id="IPR050597">
    <property type="entry name" value="Cytochrome_c_Oxidase_Subunit"/>
</dbReference>
<dbReference type="GeneID" id="66831693"/>
<keyword evidence="6" id="KW-0249">Electron transport</keyword>
<evidence type="ECO:0000313" key="13">
    <source>
        <dbReference type="Proteomes" id="UP000783102"/>
    </source>
</evidence>
<evidence type="ECO:0000256" key="9">
    <source>
        <dbReference type="PIRSR" id="PIRSR000005-2"/>
    </source>
</evidence>
<dbReference type="AlphaFoldDB" id="A0A9Q2ZWJ2"/>
<dbReference type="GO" id="GO:0009055">
    <property type="term" value="F:electron transfer activity"/>
    <property type="evidence" value="ECO:0007669"/>
    <property type="project" value="InterPro"/>
</dbReference>
<dbReference type="GO" id="GO:0005506">
    <property type="term" value="F:iron ion binding"/>
    <property type="evidence" value="ECO:0007669"/>
    <property type="project" value="InterPro"/>
</dbReference>
<dbReference type="Gene3D" id="1.10.760.10">
    <property type="entry name" value="Cytochrome c-like domain"/>
    <property type="match status" value="2"/>
</dbReference>
<keyword evidence="5" id="KW-0574">Periplasm</keyword>
<accession>A0A9Q2ZWJ2</accession>
<feature type="binding site" description="axial binding residue" evidence="9">
    <location>
        <position position="138"/>
    </location>
    <ligand>
        <name>heme c</name>
        <dbReference type="ChEBI" id="CHEBI:61717"/>
        <label>2</label>
    </ligand>
    <ligandPart>
        <name>Fe</name>
        <dbReference type="ChEBI" id="CHEBI:18248"/>
    </ligandPart>
</feature>
<dbReference type="SUPFAM" id="SSF46626">
    <property type="entry name" value="Cytochrome c"/>
    <property type="match status" value="2"/>
</dbReference>
<dbReference type="InterPro" id="IPR024167">
    <property type="entry name" value="Cytochrome_c4-like"/>
</dbReference>
<feature type="chain" id="PRO_5040187729" evidence="10">
    <location>
        <begin position="30"/>
        <end position="201"/>
    </location>
</feature>
<protein>
    <submittedName>
        <fullName evidence="12">Cytochrome c4</fullName>
    </submittedName>
</protein>
<evidence type="ECO:0000256" key="4">
    <source>
        <dbReference type="ARBA" id="ARBA00022723"/>
    </source>
</evidence>
<name>A0A9Q2ZWJ2_9BURK</name>
<evidence type="ECO:0000256" key="10">
    <source>
        <dbReference type="SAM" id="SignalP"/>
    </source>
</evidence>
<organism evidence="12 13">
    <name type="scientific">Polynucleobacter paneuropaeus</name>
    <dbReference type="NCBI Taxonomy" id="2527775"/>
    <lineage>
        <taxon>Bacteria</taxon>
        <taxon>Pseudomonadati</taxon>
        <taxon>Pseudomonadota</taxon>
        <taxon>Betaproteobacteria</taxon>
        <taxon>Burkholderiales</taxon>
        <taxon>Burkholderiaceae</taxon>
        <taxon>Polynucleobacter</taxon>
    </lineage>
</organism>
<evidence type="ECO:0000256" key="5">
    <source>
        <dbReference type="ARBA" id="ARBA00022764"/>
    </source>
</evidence>
<keyword evidence="10" id="KW-0732">Signal</keyword>
<dbReference type="InterPro" id="IPR009056">
    <property type="entry name" value="Cyt_c-like_dom"/>
</dbReference>
<keyword evidence="4 9" id="KW-0479">Metal-binding</keyword>
<gene>
    <name evidence="12" type="ORF">G6731_08670</name>
</gene>
<keyword evidence="3 8" id="KW-0349">Heme</keyword>
<dbReference type="GO" id="GO:0020037">
    <property type="term" value="F:heme binding"/>
    <property type="evidence" value="ECO:0007669"/>
    <property type="project" value="InterPro"/>
</dbReference>
<dbReference type="RefSeq" id="WP_112203134.1">
    <property type="nucleotide sequence ID" value="NZ_CP030088.1"/>
</dbReference>
<keyword evidence="7 9" id="KW-0408">Iron</keyword>
<feature type="binding site" description="covalent" evidence="8">
    <location>
        <position position="134"/>
    </location>
    <ligand>
        <name>heme c</name>
        <dbReference type="ChEBI" id="CHEBI:61717"/>
        <label>2</label>
    </ligand>
</feature>
<comment type="PTM">
    <text evidence="8">Binds 2 heme c groups covalently per subunit.</text>
</comment>
<dbReference type="PROSITE" id="PS51007">
    <property type="entry name" value="CYTC"/>
    <property type="match status" value="2"/>
</dbReference>
<dbReference type="PANTHER" id="PTHR33751">
    <property type="entry name" value="CBB3-TYPE CYTOCHROME C OXIDASE SUBUNIT FIXP"/>
    <property type="match status" value="1"/>
</dbReference>
<dbReference type="GO" id="GO:0042597">
    <property type="term" value="C:periplasmic space"/>
    <property type="evidence" value="ECO:0007669"/>
    <property type="project" value="UniProtKB-SubCell"/>
</dbReference>
<feature type="signal peptide" evidence="10">
    <location>
        <begin position="1"/>
        <end position="29"/>
    </location>
</feature>
<evidence type="ECO:0000256" key="1">
    <source>
        <dbReference type="ARBA" id="ARBA00004418"/>
    </source>
</evidence>
<feature type="binding site" description="covalent" evidence="8">
    <location>
        <position position="47"/>
    </location>
    <ligand>
        <name>heme c</name>
        <dbReference type="ChEBI" id="CHEBI:61717"/>
        <label>1</label>
    </ligand>
</feature>
<dbReference type="Proteomes" id="UP000783102">
    <property type="component" value="Unassembled WGS sequence"/>
</dbReference>
<reference evidence="12" key="1">
    <citation type="journal article" date="2021" name="Genome Biol. Evol.">
        <title>Continental-Scale Gene Flow Prevents Allopatric Divergence of Pelagic Freshwater Bacteria.</title>
        <authorList>
            <person name="Hoetzinger M."/>
            <person name="Pitt A."/>
            <person name="Huemer A."/>
            <person name="Hahn M.W."/>
        </authorList>
    </citation>
    <scope>NUCLEOTIDE SEQUENCE</scope>
    <source>
        <strain evidence="12">SM1-W8</strain>
    </source>
</reference>
<evidence type="ECO:0000256" key="8">
    <source>
        <dbReference type="PIRSR" id="PIRSR000005-1"/>
    </source>
</evidence>
<feature type="domain" description="Cytochrome c" evidence="11">
    <location>
        <begin position="120"/>
        <end position="201"/>
    </location>
</feature>
<evidence type="ECO:0000313" key="12">
    <source>
        <dbReference type="EMBL" id="MBT8552025.1"/>
    </source>
</evidence>
<dbReference type="PIRSF" id="PIRSF000005">
    <property type="entry name" value="Cytochrome_c4"/>
    <property type="match status" value="1"/>
</dbReference>
<feature type="binding site" description="axial binding residue" evidence="9">
    <location>
        <position position="48"/>
    </location>
    <ligand>
        <name>heme c</name>
        <dbReference type="ChEBI" id="CHEBI:61717"/>
        <label>1</label>
    </ligand>
    <ligandPart>
        <name>Fe</name>
        <dbReference type="ChEBI" id="CHEBI:18248"/>
    </ligandPart>
</feature>
<comment type="subcellular location">
    <subcellularLocation>
        <location evidence="1">Periplasm</location>
    </subcellularLocation>
</comment>